<sequence>MQANAILRDLSASTIFLHQAIADHLGLNITDHKCLDFLQRRGPLTAGQLADLSGLTTGAITGVVDRLEKKGFVRRTPDPSDRRKTVIVVEPGRMPEIVDLFRMLGDRTDAIMRTYSPQEQDVIIDFLENASRLVDEFVQELKRRDPPK</sequence>
<feature type="domain" description="HTH marR-type" evidence="1">
    <location>
        <begin position="1"/>
        <end position="132"/>
    </location>
</feature>
<protein>
    <submittedName>
        <fullName evidence="2">MarR family winged helix-turn-helix transcriptional regulator</fullName>
    </submittedName>
</protein>
<accession>A0ABV7I9J0</accession>
<dbReference type="InterPro" id="IPR036390">
    <property type="entry name" value="WH_DNA-bd_sf"/>
</dbReference>
<dbReference type="Pfam" id="PF01047">
    <property type="entry name" value="MarR"/>
    <property type="match status" value="1"/>
</dbReference>
<dbReference type="RefSeq" id="WP_182308219.1">
    <property type="nucleotide sequence ID" value="NZ_CP059897.1"/>
</dbReference>
<dbReference type="SUPFAM" id="SSF46785">
    <property type="entry name" value="Winged helix' DNA-binding domain"/>
    <property type="match status" value="1"/>
</dbReference>
<comment type="caution">
    <text evidence="2">The sequence shown here is derived from an EMBL/GenBank/DDBJ whole genome shotgun (WGS) entry which is preliminary data.</text>
</comment>
<dbReference type="InterPro" id="IPR039422">
    <property type="entry name" value="MarR/SlyA-like"/>
</dbReference>
<gene>
    <name evidence="2" type="ORF">ACFOHV_20230</name>
</gene>
<dbReference type="PROSITE" id="PS50995">
    <property type="entry name" value="HTH_MARR_2"/>
    <property type="match status" value="1"/>
</dbReference>
<dbReference type="Gene3D" id="1.10.10.10">
    <property type="entry name" value="Winged helix-like DNA-binding domain superfamily/Winged helix DNA-binding domain"/>
    <property type="match status" value="1"/>
</dbReference>
<dbReference type="InterPro" id="IPR036388">
    <property type="entry name" value="WH-like_DNA-bd_sf"/>
</dbReference>
<organism evidence="2 3">
    <name type="scientific">Ciceribacter thiooxidans</name>
    <dbReference type="NCBI Taxonomy" id="1969821"/>
    <lineage>
        <taxon>Bacteria</taxon>
        <taxon>Pseudomonadati</taxon>
        <taxon>Pseudomonadota</taxon>
        <taxon>Alphaproteobacteria</taxon>
        <taxon>Hyphomicrobiales</taxon>
        <taxon>Rhizobiaceae</taxon>
        <taxon>Ciceribacter</taxon>
    </lineage>
</organism>
<dbReference type="PANTHER" id="PTHR33164">
    <property type="entry name" value="TRANSCRIPTIONAL REGULATOR, MARR FAMILY"/>
    <property type="match status" value="1"/>
</dbReference>
<proteinExistence type="predicted"/>
<dbReference type="InterPro" id="IPR000835">
    <property type="entry name" value="HTH_MarR-typ"/>
</dbReference>
<name>A0ABV7I9J0_9HYPH</name>
<keyword evidence="3" id="KW-1185">Reference proteome</keyword>
<evidence type="ECO:0000259" key="1">
    <source>
        <dbReference type="PROSITE" id="PS50995"/>
    </source>
</evidence>
<dbReference type="PANTHER" id="PTHR33164:SF106">
    <property type="entry name" value="TRANSCRIPTIONAL REGULATORY PROTEIN"/>
    <property type="match status" value="1"/>
</dbReference>
<dbReference type="Proteomes" id="UP001595647">
    <property type="component" value="Unassembled WGS sequence"/>
</dbReference>
<reference evidence="3" key="1">
    <citation type="journal article" date="2019" name="Int. J. Syst. Evol. Microbiol.">
        <title>The Global Catalogue of Microorganisms (GCM) 10K type strain sequencing project: providing services to taxonomists for standard genome sequencing and annotation.</title>
        <authorList>
            <consortium name="The Broad Institute Genomics Platform"/>
            <consortium name="The Broad Institute Genome Sequencing Center for Infectious Disease"/>
            <person name="Wu L."/>
            <person name="Ma J."/>
        </authorList>
    </citation>
    <scope>NUCLEOTIDE SEQUENCE [LARGE SCALE GENOMIC DNA]</scope>
    <source>
        <strain evidence="3">KCTC 52231</strain>
    </source>
</reference>
<evidence type="ECO:0000313" key="2">
    <source>
        <dbReference type="EMBL" id="MFC3165615.1"/>
    </source>
</evidence>
<evidence type="ECO:0000313" key="3">
    <source>
        <dbReference type="Proteomes" id="UP001595647"/>
    </source>
</evidence>
<dbReference type="SMART" id="SM00347">
    <property type="entry name" value="HTH_MARR"/>
    <property type="match status" value="1"/>
</dbReference>
<dbReference type="EMBL" id="JBHRTG010000019">
    <property type="protein sequence ID" value="MFC3165615.1"/>
    <property type="molecule type" value="Genomic_DNA"/>
</dbReference>